<evidence type="ECO:0000256" key="11">
    <source>
        <dbReference type="RuleBase" id="RU003357"/>
    </source>
</evidence>
<evidence type="ECO:0000256" key="2">
    <source>
        <dbReference type="ARBA" id="ARBA00022448"/>
    </source>
</evidence>
<dbReference type="Gene3D" id="2.40.170.20">
    <property type="entry name" value="TonB-dependent receptor, beta-barrel domain"/>
    <property type="match status" value="1"/>
</dbReference>
<feature type="chain" id="PRO_5019583968" evidence="12">
    <location>
        <begin position="25"/>
        <end position="691"/>
    </location>
</feature>
<dbReference type="InterPro" id="IPR037066">
    <property type="entry name" value="Plug_dom_sf"/>
</dbReference>
<dbReference type="SUPFAM" id="SSF56935">
    <property type="entry name" value="Porins"/>
    <property type="match status" value="1"/>
</dbReference>
<dbReference type="EMBL" id="QYYA01000006">
    <property type="protein sequence ID" value="RJG16172.1"/>
    <property type="molecule type" value="Genomic_DNA"/>
</dbReference>
<evidence type="ECO:0000313" key="15">
    <source>
        <dbReference type="EMBL" id="RJG16172.1"/>
    </source>
</evidence>
<evidence type="ECO:0000256" key="10">
    <source>
        <dbReference type="PROSITE-ProRule" id="PRU10144"/>
    </source>
</evidence>
<evidence type="ECO:0000256" key="4">
    <source>
        <dbReference type="ARBA" id="ARBA00022692"/>
    </source>
</evidence>
<accession>A0A418XTZ4</accession>
<dbReference type="PANTHER" id="PTHR30069:SF40">
    <property type="entry name" value="TONB-DEPENDENT RECEPTOR NMB0964-RELATED"/>
    <property type="match status" value="1"/>
</dbReference>
<proteinExistence type="inferred from homology"/>
<dbReference type="PROSITE" id="PS52016">
    <property type="entry name" value="TONB_DEPENDENT_REC_3"/>
    <property type="match status" value="1"/>
</dbReference>
<evidence type="ECO:0000256" key="7">
    <source>
        <dbReference type="ARBA" id="ARBA00023136"/>
    </source>
</evidence>
<keyword evidence="6 11" id="KW-0798">TonB box</keyword>
<gene>
    <name evidence="15" type="ORF">D4A39_15370</name>
</gene>
<evidence type="ECO:0000256" key="3">
    <source>
        <dbReference type="ARBA" id="ARBA00022452"/>
    </source>
</evidence>
<name>A0A418XTZ4_9GAMM</name>
<keyword evidence="2 9" id="KW-0813">Transport</keyword>
<dbReference type="OrthoDB" id="9795928at2"/>
<evidence type="ECO:0000259" key="14">
    <source>
        <dbReference type="Pfam" id="PF07715"/>
    </source>
</evidence>
<keyword evidence="3 9" id="KW-1134">Transmembrane beta strand</keyword>
<dbReference type="PROSITE" id="PS01156">
    <property type="entry name" value="TONB_DEPENDENT_REC_2"/>
    <property type="match status" value="1"/>
</dbReference>
<comment type="subcellular location">
    <subcellularLocation>
        <location evidence="1 9">Cell outer membrane</location>
        <topology evidence="1 9">Multi-pass membrane protein</topology>
    </subcellularLocation>
</comment>
<feature type="domain" description="TonB-dependent receptor-like beta-barrel" evidence="13">
    <location>
        <begin position="232"/>
        <end position="660"/>
    </location>
</feature>
<dbReference type="InterPro" id="IPR000531">
    <property type="entry name" value="Beta-barrel_TonB"/>
</dbReference>
<evidence type="ECO:0000256" key="6">
    <source>
        <dbReference type="ARBA" id="ARBA00023077"/>
    </source>
</evidence>
<organism evidence="15 16">
    <name type="scientific">Alcanivorax profundi</name>
    <dbReference type="NCBI Taxonomy" id="2338368"/>
    <lineage>
        <taxon>Bacteria</taxon>
        <taxon>Pseudomonadati</taxon>
        <taxon>Pseudomonadota</taxon>
        <taxon>Gammaproteobacteria</taxon>
        <taxon>Oceanospirillales</taxon>
        <taxon>Alcanivoracaceae</taxon>
        <taxon>Alcanivorax</taxon>
    </lineage>
</organism>
<keyword evidence="4 9" id="KW-0812">Transmembrane</keyword>
<sequence>MNFRRLALAGGVAAVLNAPAAVMAEDNNASTQDDTVNELKQVNVSALPLGSDSVSTPYSVMDQQSLISRNEDTLGETLKSEPGVHSDTFGGGASRPVIRGQGGPRVGVLNDGSQVLDASTISPDHAVTVDPMLARQIEVLRGPSTLLYGSGASGGVVNVLDNRIPTQRPRDGVEGFVGARANTVADENATAAGVTFSATDHLVFRVEGSRRDADDYEVNGFESLTVPGTYAESDNSSIGASWIGDQGYFGLAYSYRRDNYGLPGHSHEFEECEANGTSLDCPTEDHDHDHDHGEVVPYVDLASRRVDARGEYRNPFAGIASIRFRGNHTDYRHHEIEEGEIGSTFTNKGGDARLEVEHAPLGNWRGVVGLQYTNFDFSSLGSEAFVPRTETESIALFVVEQYTLNDQWSFEFGARQEHLTQTPDARDGDTLLKVTADNASFSGAANWGFAPGYELVLSATHSGRAPSAQELYADGVHLATNTYECGLLSDCGGTPRDLLDDEISLSANLNLRKTEGDWLFDLGVFENRINNYIYARTLDQQEDFRLIKYSQRDATFTGAEGSVSYYGIDRLGITVFGDMVRATFDDGGYLPRIPAKRAGTRLTSYVGHFDGELELYRSFAQDQIAGFEETTPSYDMVNATLSYRLRGDQRYTFFVRGNNLLGEEVFNHASFLASTVPEPGRNLTVGTRIEF</sequence>
<evidence type="ECO:0000256" key="1">
    <source>
        <dbReference type="ARBA" id="ARBA00004571"/>
    </source>
</evidence>
<dbReference type="Pfam" id="PF00593">
    <property type="entry name" value="TonB_dep_Rec_b-barrel"/>
    <property type="match status" value="1"/>
</dbReference>
<keyword evidence="5 12" id="KW-0732">Signal</keyword>
<feature type="short sequence motif" description="TonB C-terminal box" evidence="10">
    <location>
        <begin position="674"/>
        <end position="691"/>
    </location>
</feature>
<keyword evidence="15" id="KW-0675">Receptor</keyword>
<evidence type="ECO:0000256" key="9">
    <source>
        <dbReference type="PROSITE-ProRule" id="PRU01360"/>
    </source>
</evidence>
<dbReference type="AlphaFoldDB" id="A0A418XTZ4"/>
<evidence type="ECO:0000256" key="12">
    <source>
        <dbReference type="SAM" id="SignalP"/>
    </source>
</evidence>
<reference evidence="15 16" key="1">
    <citation type="submission" date="2018-09" db="EMBL/GenBank/DDBJ databases">
        <title>Alcanivorax profundi sp. nov., isolated from 1000 m-depth seawater of the Mariana Trench.</title>
        <authorList>
            <person name="Liu J."/>
        </authorList>
    </citation>
    <scope>NUCLEOTIDE SEQUENCE [LARGE SCALE GENOMIC DNA]</scope>
    <source>
        <strain evidence="15 16">MTEO17</strain>
    </source>
</reference>
<dbReference type="GO" id="GO:0044718">
    <property type="term" value="P:siderophore transmembrane transport"/>
    <property type="evidence" value="ECO:0007669"/>
    <property type="project" value="TreeGrafter"/>
</dbReference>
<evidence type="ECO:0000259" key="13">
    <source>
        <dbReference type="Pfam" id="PF00593"/>
    </source>
</evidence>
<evidence type="ECO:0000313" key="16">
    <source>
        <dbReference type="Proteomes" id="UP000283734"/>
    </source>
</evidence>
<dbReference type="GO" id="GO:0015344">
    <property type="term" value="F:siderophore uptake transmembrane transporter activity"/>
    <property type="evidence" value="ECO:0007669"/>
    <property type="project" value="TreeGrafter"/>
</dbReference>
<keyword evidence="16" id="KW-1185">Reference proteome</keyword>
<evidence type="ECO:0000256" key="8">
    <source>
        <dbReference type="ARBA" id="ARBA00023237"/>
    </source>
</evidence>
<dbReference type="PANTHER" id="PTHR30069">
    <property type="entry name" value="TONB-DEPENDENT OUTER MEMBRANE RECEPTOR"/>
    <property type="match status" value="1"/>
</dbReference>
<feature type="domain" description="TonB-dependent receptor plug" evidence="14">
    <location>
        <begin position="54"/>
        <end position="156"/>
    </location>
</feature>
<comment type="caution">
    <text evidence="15">The sequence shown here is derived from an EMBL/GenBank/DDBJ whole genome shotgun (WGS) entry which is preliminary data.</text>
</comment>
<dbReference type="InterPro" id="IPR039426">
    <property type="entry name" value="TonB-dep_rcpt-like"/>
</dbReference>
<dbReference type="GO" id="GO:0009279">
    <property type="term" value="C:cell outer membrane"/>
    <property type="evidence" value="ECO:0007669"/>
    <property type="project" value="UniProtKB-SubCell"/>
</dbReference>
<dbReference type="Pfam" id="PF07715">
    <property type="entry name" value="Plug"/>
    <property type="match status" value="1"/>
</dbReference>
<dbReference type="Gene3D" id="2.170.130.10">
    <property type="entry name" value="TonB-dependent receptor, plug domain"/>
    <property type="match status" value="1"/>
</dbReference>
<feature type="signal peptide" evidence="12">
    <location>
        <begin position="1"/>
        <end position="24"/>
    </location>
</feature>
<dbReference type="InterPro" id="IPR012910">
    <property type="entry name" value="Plug_dom"/>
</dbReference>
<dbReference type="RefSeq" id="WP_022983734.1">
    <property type="nucleotide sequence ID" value="NZ_QYYA01000006.1"/>
</dbReference>
<evidence type="ECO:0000256" key="5">
    <source>
        <dbReference type="ARBA" id="ARBA00022729"/>
    </source>
</evidence>
<dbReference type="InterPro" id="IPR036942">
    <property type="entry name" value="Beta-barrel_TonB_sf"/>
</dbReference>
<dbReference type="InterPro" id="IPR010917">
    <property type="entry name" value="TonB_rcpt_CS"/>
</dbReference>
<dbReference type="Proteomes" id="UP000283734">
    <property type="component" value="Unassembled WGS sequence"/>
</dbReference>
<keyword evidence="8 9" id="KW-0998">Cell outer membrane</keyword>
<comment type="similarity">
    <text evidence="9 11">Belongs to the TonB-dependent receptor family.</text>
</comment>
<keyword evidence="7 9" id="KW-0472">Membrane</keyword>
<protein>
    <submittedName>
        <fullName evidence="15">TonB-dependent receptor</fullName>
    </submittedName>
</protein>